<sequence>MSSEDAPESSDVVTPATKNSEESVKKAVPNCITCPYRAEHKVPVDGFNAHIWKCRADYMAFFPNALSLKRCRYNIRHMIPDVELKFHEAFCKSQTAEARAQLATEPVFLDVAGFIDAQKMRKMLEKGDDYNSDESDNGNLSDSDESTSSENDESVSSEIEEDVKVEPDDMEVAMNRLKYLELKKKELI</sequence>
<keyword evidence="3" id="KW-0862">Zinc</keyword>
<dbReference type="Pfam" id="PF05253">
    <property type="entry name" value="zf-U11-48K"/>
    <property type="match status" value="2"/>
</dbReference>
<feature type="domain" description="CHHC U11-48K-type" evidence="5">
    <location>
        <begin position="31"/>
        <end position="58"/>
    </location>
</feature>
<dbReference type="PANTHER" id="PTHR21402:SF5">
    <property type="entry name" value="GAMETOCYTE SPECIFIC FACTOR 1"/>
    <property type="match status" value="1"/>
</dbReference>
<dbReference type="InterPro" id="IPR022776">
    <property type="entry name" value="TRM13/UPF0224_CHHC_Znf_dom"/>
</dbReference>
<dbReference type="AlphaFoldDB" id="A0A2G5TWJ7"/>
<dbReference type="OrthoDB" id="5839404at2759"/>
<dbReference type="PANTHER" id="PTHR21402">
    <property type="entry name" value="GAMETOCYTE SPECIFIC FACTOR 1-RELATED"/>
    <property type="match status" value="1"/>
</dbReference>
<gene>
    <name evidence="6" type="primary">Cni-T06A10.3</name>
    <name evidence="6" type="synonym">Cnig_chr_IV.g12170</name>
    <name evidence="6" type="ORF">B9Z55_012170</name>
</gene>
<keyword evidence="2" id="KW-0863">Zinc-finger</keyword>
<name>A0A2G5TWJ7_9PELO</name>
<feature type="compositionally biased region" description="Acidic residues" evidence="4">
    <location>
        <begin position="130"/>
        <end position="161"/>
    </location>
</feature>
<keyword evidence="7" id="KW-1185">Reference proteome</keyword>
<dbReference type="STRING" id="1611254.A0A2G5TWJ7"/>
<evidence type="ECO:0000313" key="6">
    <source>
        <dbReference type="EMBL" id="PIC31481.1"/>
    </source>
</evidence>
<feature type="region of interest" description="Disordered" evidence="4">
    <location>
        <begin position="1"/>
        <end position="21"/>
    </location>
</feature>
<comment type="caution">
    <text evidence="6">The sequence shown here is derived from an EMBL/GenBank/DDBJ whole genome shotgun (WGS) entry which is preliminary data.</text>
</comment>
<feature type="region of interest" description="Disordered" evidence="4">
    <location>
        <begin position="127"/>
        <end position="168"/>
    </location>
</feature>
<dbReference type="InterPro" id="IPR051591">
    <property type="entry name" value="UPF0224_FAM112_RNA_Proc"/>
</dbReference>
<dbReference type="InterPro" id="IPR036236">
    <property type="entry name" value="Znf_C2H2_sf"/>
</dbReference>
<evidence type="ECO:0000259" key="5">
    <source>
        <dbReference type="PROSITE" id="PS51800"/>
    </source>
</evidence>
<dbReference type="SUPFAM" id="SSF57667">
    <property type="entry name" value="beta-beta-alpha zinc fingers"/>
    <property type="match status" value="1"/>
</dbReference>
<keyword evidence="1" id="KW-0479">Metal-binding</keyword>
<organism evidence="6 7">
    <name type="scientific">Caenorhabditis nigoni</name>
    <dbReference type="NCBI Taxonomy" id="1611254"/>
    <lineage>
        <taxon>Eukaryota</taxon>
        <taxon>Metazoa</taxon>
        <taxon>Ecdysozoa</taxon>
        <taxon>Nematoda</taxon>
        <taxon>Chromadorea</taxon>
        <taxon>Rhabditida</taxon>
        <taxon>Rhabditina</taxon>
        <taxon>Rhabditomorpha</taxon>
        <taxon>Rhabditoidea</taxon>
        <taxon>Rhabditidae</taxon>
        <taxon>Peloderinae</taxon>
        <taxon>Caenorhabditis</taxon>
    </lineage>
</organism>
<evidence type="ECO:0000256" key="1">
    <source>
        <dbReference type="ARBA" id="ARBA00022723"/>
    </source>
</evidence>
<evidence type="ECO:0000313" key="7">
    <source>
        <dbReference type="Proteomes" id="UP000230233"/>
    </source>
</evidence>
<dbReference type="PROSITE" id="PS51800">
    <property type="entry name" value="ZF_CHHC_U11_48K"/>
    <property type="match status" value="1"/>
</dbReference>
<dbReference type="GO" id="GO:0008270">
    <property type="term" value="F:zinc ion binding"/>
    <property type="evidence" value="ECO:0007669"/>
    <property type="project" value="UniProtKB-KW"/>
</dbReference>
<dbReference type="Proteomes" id="UP000230233">
    <property type="component" value="Chromosome IV"/>
</dbReference>
<evidence type="ECO:0000256" key="3">
    <source>
        <dbReference type="ARBA" id="ARBA00022833"/>
    </source>
</evidence>
<protein>
    <recommendedName>
        <fullName evidence="5">CHHC U11-48K-type domain-containing protein</fullName>
    </recommendedName>
</protein>
<evidence type="ECO:0000256" key="4">
    <source>
        <dbReference type="SAM" id="MobiDB-lite"/>
    </source>
</evidence>
<evidence type="ECO:0000256" key="2">
    <source>
        <dbReference type="ARBA" id="ARBA00022771"/>
    </source>
</evidence>
<reference evidence="7" key="1">
    <citation type="submission" date="2017-10" db="EMBL/GenBank/DDBJ databases">
        <title>Rapid genome shrinkage in a self-fertile nematode reveals novel sperm competition proteins.</title>
        <authorList>
            <person name="Yin D."/>
            <person name="Schwarz E.M."/>
            <person name="Thomas C.G."/>
            <person name="Felde R.L."/>
            <person name="Korf I.F."/>
            <person name="Cutter A.D."/>
            <person name="Schartner C.M."/>
            <person name="Ralston E.J."/>
            <person name="Meyer B.J."/>
            <person name="Haag E.S."/>
        </authorList>
    </citation>
    <scope>NUCLEOTIDE SEQUENCE [LARGE SCALE GENOMIC DNA]</scope>
    <source>
        <strain evidence="7">JU1422</strain>
    </source>
</reference>
<accession>A0A2G5TWJ7</accession>
<dbReference type="EMBL" id="PDUG01000004">
    <property type="protein sequence ID" value="PIC31481.1"/>
    <property type="molecule type" value="Genomic_DNA"/>
</dbReference>
<proteinExistence type="predicted"/>